<dbReference type="Pfam" id="PF17291">
    <property type="entry name" value="M60-like_N"/>
    <property type="match status" value="1"/>
</dbReference>
<comment type="similarity">
    <text evidence="1">Belongs to the TCAF family.</text>
</comment>
<proteinExistence type="inferred from homology"/>
<protein>
    <submittedName>
        <fullName evidence="3">TRPM8 channel-associated factor homolog</fullName>
    </submittedName>
</protein>
<keyword evidence="4" id="KW-1185">Reference proteome</keyword>
<dbReference type="GeneTree" id="ENSGT00390000017365"/>
<evidence type="ECO:0000313" key="3">
    <source>
        <dbReference type="Ensembl" id="ENSFHEP00000031096.1"/>
    </source>
</evidence>
<organism evidence="3 4">
    <name type="scientific">Fundulus heteroclitus</name>
    <name type="common">Killifish</name>
    <name type="synonym">Mummichog</name>
    <dbReference type="NCBI Taxonomy" id="8078"/>
    <lineage>
        <taxon>Eukaryota</taxon>
        <taxon>Metazoa</taxon>
        <taxon>Chordata</taxon>
        <taxon>Craniata</taxon>
        <taxon>Vertebrata</taxon>
        <taxon>Euteleostomi</taxon>
        <taxon>Actinopterygii</taxon>
        <taxon>Neopterygii</taxon>
        <taxon>Teleostei</taxon>
        <taxon>Neoteleostei</taxon>
        <taxon>Acanthomorphata</taxon>
        <taxon>Ovalentaria</taxon>
        <taxon>Atherinomorphae</taxon>
        <taxon>Cyprinodontiformes</taxon>
        <taxon>Fundulidae</taxon>
        <taxon>Fundulus</taxon>
    </lineage>
</organism>
<name>A0A3Q2QTA9_FUNHE</name>
<accession>A0A3Q2QTA9</accession>
<dbReference type="InterPro" id="IPR029062">
    <property type="entry name" value="Class_I_gatase-like"/>
</dbReference>
<dbReference type="AlphaFoldDB" id="A0A3Q2QTA9"/>
<dbReference type="Proteomes" id="UP000265000">
    <property type="component" value="Unplaced"/>
</dbReference>
<dbReference type="SUPFAM" id="SSF52317">
    <property type="entry name" value="Class I glutamine amidotransferase-like"/>
    <property type="match status" value="1"/>
</dbReference>
<dbReference type="InterPro" id="IPR042279">
    <property type="entry name" value="Pep_M60_3"/>
</dbReference>
<dbReference type="GO" id="GO:0090314">
    <property type="term" value="P:positive regulation of protein targeting to membrane"/>
    <property type="evidence" value="ECO:0007669"/>
    <property type="project" value="TreeGrafter"/>
</dbReference>
<evidence type="ECO:0000313" key="4">
    <source>
        <dbReference type="Proteomes" id="UP000265000"/>
    </source>
</evidence>
<evidence type="ECO:0000259" key="2">
    <source>
        <dbReference type="PROSITE" id="PS51723"/>
    </source>
</evidence>
<dbReference type="InterPro" id="IPR051244">
    <property type="entry name" value="TCAF"/>
</dbReference>
<reference evidence="3" key="1">
    <citation type="submission" date="2025-08" db="UniProtKB">
        <authorList>
            <consortium name="Ensembl"/>
        </authorList>
    </citation>
    <scope>IDENTIFICATION</scope>
</reference>
<dbReference type="PANTHER" id="PTHR15730">
    <property type="entry name" value="EXPERIMENTAL AUTOIMMUNE PROSTATITIS ANTIGEN 2-RELATED"/>
    <property type="match status" value="1"/>
</dbReference>
<feature type="domain" description="Peptidase M60" evidence="2">
    <location>
        <begin position="541"/>
        <end position="837"/>
    </location>
</feature>
<dbReference type="Ensembl" id="ENSFHET00000023203.1">
    <property type="protein sequence ID" value="ENSFHEP00000031096.1"/>
    <property type="gene ID" value="ENSFHEG00000000425.1"/>
</dbReference>
<dbReference type="FunFam" id="3.40.390.80:FF:000001">
    <property type="entry name" value="TRPM8 channel-associated factor 1"/>
    <property type="match status" value="1"/>
</dbReference>
<reference evidence="3" key="2">
    <citation type="submission" date="2025-09" db="UniProtKB">
        <authorList>
            <consortium name="Ensembl"/>
        </authorList>
    </citation>
    <scope>IDENTIFICATION</scope>
</reference>
<dbReference type="Gene3D" id="1.10.390.30">
    <property type="entry name" value="Peptidase M60, enhancin-like domain 3"/>
    <property type="match status" value="1"/>
</dbReference>
<dbReference type="Pfam" id="PF13402">
    <property type="entry name" value="Peptidase_M60"/>
    <property type="match status" value="1"/>
</dbReference>
<dbReference type="PANTHER" id="PTHR15730:SF5">
    <property type="entry name" value="SI:CH211-210B2.2-RELATED"/>
    <property type="match status" value="1"/>
</dbReference>
<evidence type="ECO:0000256" key="1">
    <source>
        <dbReference type="ARBA" id="ARBA00009770"/>
    </source>
</evidence>
<dbReference type="Gene3D" id="3.40.390.80">
    <property type="entry name" value="Peptidase M60, enhancin-like domain 2"/>
    <property type="match status" value="1"/>
</dbReference>
<dbReference type="PROSITE" id="PS51723">
    <property type="entry name" value="PEPTIDASE_M60"/>
    <property type="match status" value="1"/>
</dbReference>
<dbReference type="GO" id="GO:0005886">
    <property type="term" value="C:plasma membrane"/>
    <property type="evidence" value="ECO:0007669"/>
    <property type="project" value="TreeGrafter"/>
</dbReference>
<dbReference type="InterPro" id="IPR031161">
    <property type="entry name" value="Peptidase_M60_dom"/>
</dbReference>
<dbReference type="SMART" id="SM01276">
    <property type="entry name" value="M60-like"/>
    <property type="match status" value="1"/>
</dbReference>
<dbReference type="GO" id="GO:0044325">
    <property type="term" value="F:transmembrane transporter binding"/>
    <property type="evidence" value="ECO:0007669"/>
    <property type="project" value="TreeGrafter"/>
</dbReference>
<dbReference type="InterPro" id="IPR035423">
    <property type="entry name" value="M60-like_N"/>
</dbReference>
<sequence length="911" mass="102132">MSTESTQSNPEDAYRALMRGLKELNLQYSSVPCDLVLTGDAFPLVINSHGHILAAASVYGRGRIVVLSHETYLTLCPALVKNALAWLGGGESANLSLGVQKKRRAVADNLNRSNYKVSLMEDFDKDHGVRVYVTDAYEVGAKAGELIDFMKAGGGLLIGGQAWHWASQNENENLILEFPGNKVAGVAGIHFSAKYGKAEKLPIYAEIPSSWKAIDCGMNFKEDLEVLLKGISDLDIQGGSIGSVALVHGSLAFSICTTDKGEAFLAGTYYGRGRVILATHESFLQYEKLAAFWKNAFRWLDQGRNGVVGFDPNIQTLPNLGLTCETTEFRQDVSVFVCPTYSDIDAETIQNFVAEGGGLVIAGLVWNWASQNRGQNPMRDYSGNKILNKMGLSLLKETVTAGVYKTPDPSQVNIFHFRPLLHRLAGHFLEGGELTEQDEEHLKKLGADCASFLMMKAYDRFSYTQILSLLTDILKKVGVPQVNEQTSVKSPKEHMLLSLATDVYDASPNQQELLPYIMKVNPLPVVKNQQIKITAQTGENEEWISTGLYLPPGLKTKIILPLKLVNSGWKIQIGCQSDELHKEELWRAPYVIKIFPVASEKMQVWNMWGGLVYLLAPRDVQVDEEEVVVQEAVSAPYYKSGVTKEADWSSLRQAPAPWAEMEFDNIILTVPSHIVRELERPEEVEKLWNGIMKGVADLAVIPQKFIRKERIVADVQISVGYMHSGYPVMMHSTVAKRILDAEYIRTNGLWGELHELGHNQQRSCWEFPPHTTEATCNLWPLYINEQVLGVSRAKANDVTPEFRKKTIKEYVEGGKNLDDWYTWTALETYMELQDKFDWDAFKKVFAIYHKMKTYPSDNGGKMNLYAETFSKVVNMNLTGFFKAWGWPIEQATVEKLSNLPPWTDHPMAQYS</sequence>